<keyword evidence="1" id="KW-0472">Membrane</keyword>
<dbReference type="AlphaFoldDB" id="A0A9P8C1H6"/>
<dbReference type="EMBL" id="MU251671">
    <property type="protein sequence ID" value="KAG9230458.1"/>
    <property type="molecule type" value="Genomic_DNA"/>
</dbReference>
<evidence type="ECO:0000256" key="1">
    <source>
        <dbReference type="SAM" id="Phobius"/>
    </source>
</evidence>
<organism evidence="2 3">
    <name type="scientific">Amylocarpus encephaloides</name>
    <dbReference type="NCBI Taxonomy" id="45428"/>
    <lineage>
        <taxon>Eukaryota</taxon>
        <taxon>Fungi</taxon>
        <taxon>Dikarya</taxon>
        <taxon>Ascomycota</taxon>
        <taxon>Pezizomycotina</taxon>
        <taxon>Leotiomycetes</taxon>
        <taxon>Helotiales</taxon>
        <taxon>Helotiales incertae sedis</taxon>
        <taxon>Amylocarpus</taxon>
    </lineage>
</organism>
<proteinExistence type="predicted"/>
<name>A0A9P8C1H6_9HELO</name>
<feature type="transmembrane region" description="Helical" evidence="1">
    <location>
        <begin position="21"/>
        <end position="41"/>
    </location>
</feature>
<keyword evidence="1" id="KW-0812">Transmembrane</keyword>
<evidence type="ECO:0000313" key="3">
    <source>
        <dbReference type="Proteomes" id="UP000824998"/>
    </source>
</evidence>
<keyword evidence="3" id="KW-1185">Reference proteome</keyword>
<keyword evidence="1" id="KW-1133">Transmembrane helix</keyword>
<protein>
    <submittedName>
        <fullName evidence="2">Uncharacterized protein</fullName>
    </submittedName>
</protein>
<dbReference type="Proteomes" id="UP000824998">
    <property type="component" value="Unassembled WGS sequence"/>
</dbReference>
<sequence>MIHPRNRGALQRESRFRHYSYPKTGCICTFPLFVPLWYYYYGSLHSERIASRTHRFPFFPAPASLGRDGVETSRSSRTPLFTRNQKETVRAFEDSCRSLYTIDSFRRPRRSVEERLRETSGIFTSRPNSSHFPKDELISGVETRRQWNRYPH</sequence>
<evidence type="ECO:0000313" key="2">
    <source>
        <dbReference type="EMBL" id="KAG9230458.1"/>
    </source>
</evidence>
<reference evidence="2" key="1">
    <citation type="journal article" date="2021" name="IMA Fungus">
        <title>Genomic characterization of three marine fungi, including Emericellopsis atlantica sp. nov. with signatures of a generalist lifestyle and marine biomass degradation.</title>
        <authorList>
            <person name="Hagestad O.C."/>
            <person name="Hou L."/>
            <person name="Andersen J.H."/>
            <person name="Hansen E.H."/>
            <person name="Altermark B."/>
            <person name="Li C."/>
            <person name="Kuhnert E."/>
            <person name="Cox R.J."/>
            <person name="Crous P.W."/>
            <person name="Spatafora J.W."/>
            <person name="Lail K."/>
            <person name="Amirebrahimi M."/>
            <person name="Lipzen A."/>
            <person name="Pangilinan J."/>
            <person name="Andreopoulos W."/>
            <person name="Hayes R.D."/>
            <person name="Ng V."/>
            <person name="Grigoriev I.V."/>
            <person name="Jackson S.A."/>
            <person name="Sutton T.D.S."/>
            <person name="Dobson A.D.W."/>
            <person name="Rama T."/>
        </authorList>
    </citation>
    <scope>NUCLEOTIDE SEQUENCE</scope>
    <source>
        <strain evidence="2">TRa018bII</strain>
    </source>
</reference>
<gene>
    <name evidence="2" type="ORF">BJ875DRAFT_154861</name>
</gene>
<accession>A0A9P8C1H6</accession>
<comment type="caution">
    <text evidence="2">The sequence shown here is derived from an EMBL/GenBank/DDBJ whole genome shotgun (WGS) entry which is preliminary data.</text>
</comment>